<feature type="region of interest" description="Disordered" evidence="2">
    <location>
        <begin position="112"/>
        <end position="235"/>
    </location>
</feature>
<organism evidence="3 4">
    <name type="scientific">Mycena chlorophos</name>
    <name type="common">Agaric fungus</name>
    <name type="synonym">Agaricus chlorophos</name>
    <dbReference type="NCBI Taxonomy" id="658473"/>
    <lineage>
        <taxon>Eukaryota</taxon>
        <taxon>Fungi</taxon>
        <taxon>Dikarya</taxon>
        <taxon>Basidiomycota</taxon>
        <taxon>Agaricomycotina</taxon>
        <taxon>Agaricomycetes</taxon>
        <taxon>Agaricomycetidae</taxon>
        <taxon>Agaricales</taxon>
        <taxon>Marasmiineae</taxon>
        <taxon>Mycenaceae</taxon>
        <taxon>Mycena</taxon>
    </lineage>
</organism>
<gene>
    <name evidence="3" type="ORF">MCHLO_16353</name>
</gene>
<evidence type="ECO:0000313" key="4">
    <source>
        <dbReference type="Proteomes" id="UP000815677"/>
    </source>
</evidence>
<proteinExistence type="predicted"/>
<evidence type="ECO:0000256" key="1">
    <source>
        <dbReference type="SAM" id="Coils"/>
    </source>
</evidence>
<feature type="coiled-coil region" evidence="1">
    <location>
        <begin position="15"/>
        <end position="57"/>
    </location>
</feature>
<dbReference type="Proteomes" id="UP000815677">
    <property type="component" value="Unassembled WGS sequence"/>
</dbReference>
<protein>
    <submittedName>
        <fullName evidence="3">Uncharacterized protein</fullName>
    </submittedName>
</protein>
<keyword evidence="4" id="KW-1185">Reference proteome</keyword>
<name>A0ABQ0MA29_MYCCL</name>
<sequence length="343" mass="38721">MFLTAETKHSLNEAISLVQRTLRTAESEIERAAEAELARMREEVDQLRKERDDALKAARDADVLVAQRETFIETLQREVTHWQEQSRNWAAHYTRVEQERCGLATELVALSRSKFNESPPKRESNTVPPPTTGPPSPSDSGSPQNIRSNPRTPASIAKGKGKQQQAEASTSKASTSKASTRPPTKAPTQPPRQIFLRRVQAVVHVKEEEDDGEIDMGAQEEDEEEDEEEDDELDSVRVVKRRRSGLMVADEEDYRSSHEEEDEESGDELMMDSTTLRNSNIYGGILLQPNVGASYPTVRRAVQKHQSSANNLPLTVTSNLSYLLCTCTVYRRFFRLFSDALYR</sequence>
<accession>A0ABQ0MA29</accession>
<evidence type="ECO:0000256" key="2">
    <source>
        <dbReference type="SAM" id="MobiDB-lite"/>
    </source>
</evidence>
<reference evidence="3" key="1">
    <citation type="submission" date="2014-09" db="EMBL/GenBank/DDBJ databases">
        <title>Genome sequence of the luminous mushroom Mycena chlorophos for searching fungal bioluminescence genes.</title>
        <authorList>
            <person name="Tanaka Y."/>
            <person name="Kasuga D."/>
            <person name="Oba Y."/>
            <person name="Hase S."/>
            <person name="Sato K."/>
            <person name="Oba Y."/>
            <person name="Sakakibara Y."/>
        </authorList>
    </citation>
    <scope>NUCLEOTIDE SEQUENCE</scope>
</reference>
<keyword evidence="1" id="KW-0175">Coiled coil</keyword>
<dbReference type="EMBL" id="DF849942">
    <property type="protein sequence ID" value="GAT60166.1"/>
    <property type="molecule type" value="Genomic_DNA"/>
</dbReference>
<evidence type="ECO:0000313" key="3">
    <source>
        <dbReference type="EMBL" id="GAT60166.1"/>
    </source>
</evidence>
<feature type="compositionally biased region" description="Low complexity" evidence="2">
    <location>
        <begin position="162"/>
        <end position="180"/>
    </location>
</feature>
<feature type="compositionally biased region" description="Pro residues" evidence="2">
    <location>
        <begin position="127"/>
        <end position="137"/>
    </location>
</feature>
<feature type="compositionally biased region" description="Acidic residues" evidence="2">
    <location>
        <begin position="208"/>
        <end position="233"/>
    </location>
</feature>